<reference evidence="1 2" key="1">
    <citation type="journal article" date="2015" name="Int. Biodeterior. Biodegradation">
        <title>Physiological and genetic screening methods for the isolation of methyl tert-butyl ether-degrading bacteria for bioremediation purposes.</title>
        <authorList>
            <person name="Guisado I.M."/>
            <person name="Purswani J."/>
            <person name="Gonzalez Lopez J."/>
            <person name="Pozo C."/>
        </authorList>
    </citation>
    <scope>NUCLEOTIDE SEQUENCE [LARGE SCALE GENOMIC DNA]</scope>
    <source>
        <strain evidence="1 2">SH7</strain>
    </source>
</reference>
<dbReference type="Proteomes" id="UP000054709">
    <property type="component" value="Unassembled WGS sequence"/>
</dbReference>
<dbReference type="RefSeq" id="WP_060623234.1">
    <property type="nucleotide sequence ID" value="NZ_LCZJ02000018.1"/>
</dbReference>
<dbReference type="EMBL" id="LCZJ02000018">
    <property type="protein sequence ID" value="KTD87688.1"/>
    <property type="molecule type" value="Genomic_DNA"/>
</dbReference>
<dbReference type="AlphaFoldDB" id="A0A0W1B278"/>
<name>A0A0W1B278_9BACL</name>
<sequence length="77" mass="8642">MEGCFSGLVPPGQQPLLTVFQLAEPFEEQVVTIAVPFKQLEEAYTLTFDAREFFINGRLDGAGQHNLHCQALIFFPK</sequence>
<evidence type="ECO:0000313" key="2">
    <source>
        <dbReference type="Proteomes" id="UP000054709"/>
    </source>
</evidence>
<proteinExistence type="predicted"/>
<evidence type="ECO:0000313" key="1">
    <source>
        <dbReference type="EMBL" id="KTD87688.1"/>
    </source>
</evidence>
<organism evidence="1 2">
    <name type="scientific">Paenibacillus etheri</name>
    <dbReference type="NCBI Taxonomy" id="1306852"/>
    <lineage>
        <taxon>Bacteria</taxon>
        <taxon>Bacillati</taxon>
        <taxon>Bacillota</taxon>
        <taxon>Bacilli</taxon>
        <taxon>Bacillales</taxon>
        <taxon>Paenibacillaceae</taxon>
        <taxon>Paenibacillus</taxon>
    </lineage>
</organism>
<protein>
    <submittedName>
        <fullName evidence="1">Uncharacterized protein</fullName>
    </submittedName>
</protein>
<keyword evidence="2" id="KW-1185">Reference proteome</keyword>
<accession>A0A0W1B278</accession>
<gene>
    <name evidence="1" type="ORF">UQ64_12890</name>
</gene>
<comment type="caution">
    <text evidence="1">The sequence shown here is derived from an EMBL/GenBank/DDBJ whole genome shotgun (WGS) entry which is preliminary data.</text>
</comment>